<proteinExistence type="predicted"/>
<dbReference type="InterPro" id="IPR036691">
    <property type="entry name" value="Endo/exonu/phosph_ase_sf"/>
</dbReference>
<dbReference type="OrthoDB" id="1748656at2759"/>
<keyword evidence="3" id="KW-1185">Reference proteome</keyword>
<dbReference type="GO" id="GO:0006281">
    <property type="term" value="P:DNA repair"/>
    <property type="evidence" value="ECO:0007669"/>
    <property type="project" value="InterPro"/>
</dbReference>
<dbReference type="EMBL" id="PKPP01003617">
    <property type="protein sequence ID" value="PWA68495.1"/>
    <property type="molecule type" value="Genomic_DNA"/>
</dbReference>
<organism evidence="2 3">
    <name type="scientific">Artemisia annua</name>
    <name type="common">Sweet wormwood</name>
    <dbReference type="NCBI Taxonomy" id="35608"/>
    <lineage>
        <taxon>Eukaryota</taxon>
        <taxon>Viridiplantae</taxon>
        <taxon>Streptophyta</taxon>
        <taxon>Embryophyta</taxon>
        <taxon>Tracheophyta</taxon>
        <taxon>Spermatophyta</taxon>
        <taxon>Magnoliopsida</taxon>
        <taxon>eudicotyledons</taxon>
        <taxon>Gunneridae</taxon>
        <taxon>Pentapetalae</taxon>
        <taxon>asterids</taxon>
        <taxon>campanulids</taxon>
        <taxon>Asterales</taxon>
        <taxon>Asteraceae</taxon>
        <taxon>Asteroideae</taxon>
        <taxon>Anthemideae</taxon>
        <taxon>Artemisiinae</taxon>
        <taxon>Artemisia</taxon>
    </lineage>
</organism>
<sequence length="200" mass="22739">MVTAKTQARGMEKVCRRSLKLVKSAMRQKRRYSLVNGIGDNNNEQVLSDANKVLHMVELESKNGSNNIKPGVERPDMIALQETKSKIIDEEWIEEVWGSRNFGYVQKEDNGISGGLLLVWDSNIFVYKHGIGDERFVAVKGERKGVDGDIFFVCVYGPHVGQQKTFLWNRLLNLMEGGNEAWCLLGDFNDVRSEEDRKNT</sequence>
<dbReference type="Proteomes" id="UP000245207">
    <property type="component" value="Unassembled WGS sequence"/>
</dbReference>
<name>A0A2U1N4R9_ARTAN</name>
<evidence type="ECO:0000313" key="2">
    <source>
        <dbReference type="EMBL" id="PWA68495.1"/>
    </source>
</evidence>
<dbReference type="GO" id="GO:0004519">
    <property type="term" value="F:endonuclease activity"/>
    <property type="evidence" value="ECO:0007669"/>
    <property type="project" value="InterPro"/>
</dbReference>
<dbReference type="Gene3D" id="3.60.10.10">
    <property type="entry name" value="Endonuclease/exonuclease/phosphatase"/>
    <property type="match status" value="1"/>
</dbReference>
<evidence type="ECO:0000313" key="3">
    <source>
        <dbReference type="Proteomes" id="UP000245207"/>
    </source>
</evidence>
<reference evidence="2 3" key="1">
    <citation type="journal article" date="2018" name="Mol. Plant">
        <title>The genome of Artemisia annua provides insight into the evolution of Asteraceae family and artemisinin biosynthesis.</title>
        <authorList>
            <person name="Shen Q."/>
            <person name="Zhang L."/>
            <person name="Liao Z."/>
            <person name="Wang S."/>
            <person name="Yan T."/>
            <person name="Shi P."/>
            <person name="Liu M."/>
            <person name="Fu X."/>
            <person name="Pan Q."/>
            <person name="Wang Y."/>
            <person name="Lv Z."/>
            <person name="Lu X."/>
            <person name="Zhang F."/>
            <person name="Jiang W."/>
            <person name="Ma Y."/>
            <person name="Chen M."/>
            <person name="Hao X."/>
            <person name="Li L."/>
            <person name="Tang Y."/>
            <person name="Lv G."/>
            <person name="Zhou Y."/>
            <person name="Sun X."/>
            <person name="Brodelius P.E."/>
            <person name="Rose J.K.C."/>
            <person name="Tang K."/>
        </authorList>
    </citation>
    <scope>NUCLEOTIDE SEQUENCE [LARGE SCALE GENOMIC DNA]</scope>
    <source>
        <strain evidence="3">cv. Huhao1</strain>
        <tissue evidence="2">Leaf</tissue>
    </source>
</reference>
<feature type="domain" description="Endonuclease/exonuclease/phosphatase" evidence="1">
    <location>
        <begin position="73"/>
        <end position="198"/>
    </location>
</feature>
<dbReference type="SUPFAM" id="SSF56219">
    <property type="entry name" value="DNase I-like"/>
    <property type="match status" value="1"/>
</dbReference>
<protein>
    <recommendedName>
        <fullName evidence="1">Endonuclease/exonuclease/phosphatase domain-containing protein</fullName>
    </recommendedName>
</protein>
<gene>
    <name evidence="2" type="ORF">CTI12_AA301890</name>
</gene>
<evidence type="ECO:0000259" key="1">
    <source>
        <dbReference type="Pfam" id="PF03372"/>
    </source>
</evidence>
<dbReference type="AlphaFoldDB" id="A0A2U1N4R9"/>
<accession>A0A2U1N4R9</accession>
<dbReference type="InterPro" id="IPR020847">
    <property type="entry name" value="AP_endonuclease_F1_BS"/>
</dbReference>
<comment type="caution">
    <text evidence="2">The sequence shown here is derived from an EMBL/GenBank/DDBJ whole genome shotgun (WGS) entry which is preliminary data.</text>
</comment>
<dbReference type="PROSITE" id="PS00726">
    <property type="entry name" value="AP_NUCLEASE_F1_1"/>
    <property type="match status" value="1"/>
</dbReference>
<dbReference type="GO" id="GO:0003677">
    <property type="term" value="F:DNA binding"/>
    <property type="evidence" value="ECO:0007669"/>
    <property type="project" value="InterPro"/>
</dbReference>
<dbReference type="InterPro" id="IPR005135">
    <property type="entry name" value="Endo/exonuclease/phosphatase"/>
</dbReference>
<dbReference type="Pfam" id="PF03372">
    <property type="entry name" value="Exo_endo_phos"/>
    <property type="match status" value="1"/>
</dbReference>